<dbReference type="AlphaFoldDB" id="A0AAU8ZND7"/>
<proteinExistence type="predicted"/>
<accession>A0AAU8ZND7</accession>
<evidence type="ECO:0000313" key="2">
    <source>
        <dbReference type="Proteomes" id="UP000244682"/>
    </source>
</evidence>
<evidence type="ECO:0008006" key="3">
    <source>
        <dbReference type="Google" id="ProtNLM"/>
    </source>
</evidence>
<sequence>MAGLLTGSVVAFFTARYALKRFYKEKWWEKKLNAFLEVTENIYKIKRAEDYWLAKEESKIFKDDSFQQLSPEEEEELRTEYSSGRKELTRISHLSSLTLSKKASMLLLAYISEYEKIYPSWWEDEISSFDVTVKSDKLISDLLKEIIIEAKKELKIDG</sequence>
<dbReference type="Proteomes" id="UP000244682">
    <property type="component" value="Chromosome"/>
</dbReference>
<evidence type="ECO:0000313" key="1">
    <source>
        <dbReference type="EMBL" id="AWC94710.1"/>
    </source>
</evidence>
<protein>
    <recommendedName>
        <fullName evidence="3">DUF4760 domain-containing protein</fullName>
    </recommendedName>
</protein>
<dbReference type="EMBL" id="CP028956">
    <property type="protein sequence ID" value="AWC94710.1"/>
    <property type="molecule type" value="Genomic_DNA"/>
</dbReference>
<gene>
    <name evidence="1" type="ORF">AM380_14230</name>
</gene>
<name>A0AAU8ZND7_MORMO</name>
<reference evidence="1 2" key="1">
    <citation type="submission" date="2018-04" db="EMBL/GenBank/DDBJ databases">
        <title>Whole genome sequencing of Morganella morganii AR_0133.</title>
        <authorList>
            <person name="Conlan S."/>
            <person name="Thomas P.J."/>
            <person name="Mullikin J."/>
            <person name="Frank K.M."/>
            <person name="Segre J.A."/>
        </authorList>
    </citation>
    <scope>NUCLEOTIDE SEQUENCE [LARGE SCALE GENOMIC DNA]</scope>
    <source>
        <strain evidence="1 2">AR_0133</strain>
    </source>
</reference>
<organism evidence="1 2">
    <name type="scientific">Morganella morganii</name>
    <name type="common">Proteus morganii</name>
    <dbReference type="NCBI Taxonomy" id="582"/>
    <lineage>
        <taxon>Bacteria</taxon>
        <taxon>Pseudomonadati</taxon>
        <taxon>Pseudomonadota</taxon>
        <taxon>Gammaproteobacteria</taxon>
        <taxon>Enterobacterales</taxon>
        <taxon>Morganellaceae</taxon>
        <taxon>Morganella</taxon>
    </lineage>
</organism>